<dbReference type="InterPro" id="IPR052754">
    <property type="entry name" value="NTPase_KAP_P-loop"/>
</dbReference>
<dbReference type="PANTHER" id="PTHR22674:SF6">
    <property type="entry name" value="NTPASE KAP FAMILY P-LOOP DOMAIN-CONTAINING PROTEIN 1"/>
    <property type="match status" value="1"/>
</dbReference>
<evidence type="ECO:0000259" key="1">
    <source>
        <dbReference type="Pfam" id="PF07693"/>
    </source>
</evidence>
<dbReference type="Pfam" id="PF07693">
    <property type="entry name" value="KAP_NTPase"/>
    <property type="match status" value="1"/>
</dbReference>
<dbReference type="RefSeq" id="WP_157350280.1">
    <property type="nucleotide sequence ID" value="NZ_WGGT01000005.1"/>
</dbReference>
<dbReference type="AlphaFoldDB" id="A0A6L6XEC9"/>
<organism evidence="2 3">
    <name type="scientific">Roseburia intestinalis</name>
    <dbReference type="NCBI Taxonomy" id="166486"/>
    <lineage>
        <taxon>Bacteria</taxon>
        <taxon>Bacillati</taxon>
        <taxon>Bacillota</taxon>
        <taxon>Clostridia</taxon>
        <taxon>Lachnospirales</taxon>
        <taxon>Lachnospiraceae</taxon>
        <taxon>Roseburia</taxon>
    </lineage>
</organism>
<dbReference type="Proteomes" id="UP000479531">
    <property type="component" value="Unassembled WGS sequence"/>
</dbReference>
<comment type="caution">
    <text evidence="2">The sequence shown here is derived from an EMBL/GenBank/DDBJ whole genome shotgun (WGS) entry which is preliminary data.</text>
</comment>
<gene>
    <name evidence="2" type="ORF">GCK47_06005</name>
</gene>
<evidence type="ECO:0000313" key="3">
    <source>
        <dbReference type="Proteomes" id="UP000479531"/>
    </source>
</evidence>
<reference evidence="2 3" key="1">
    <citation type="submission" date="2019-10" db="EMBL/GenBank/DDBJ databases">
        <title>Roseburia spp. ameliorate alcoholic fatty liver via restoration of gut barrier function.</title>
        <authorList>
            <person name="Seo B."/>
            <person name="Ko G."/>
        </authorList>
    </citation>
    <scope>NUCLEOTIDE SEQUENCE [LARGE SCALE GENOMIC DNA]</scope>
    <source>
        <strain evidence="2 3">SNUG30017</strain>
    </source>
</reference>
<name>A0A6L6XEC9_9FIRM</name>
<dbReference type="SUPFAM" id="SSF52540">
    <property type="entry name" value="P-loop containing nucleoside triphosphate hydrolases"/>
    <property type="match status" value="1"/>
</dbReference>
<proteinExistence type="predicted"/>
<dbReference type="InterPro" id="IPR011646">
    <property type="entry name" value="KAP_P-loop"/>
</dbReference>
<evidence type="ECO:0000313" key="2">
    <source>
        <dbReference type="EMBL" id="MVQ45262.1"/>
    </source>
</evidence>
<dbReference type="PANTHER" id="PTHR22674">
    <property type="entry name" value="NTPASE, KAP FAMILY P-LOOP DOMAIN-CONTAINING 1"/>
    <property type="match status" value="1"/>
</dbReference>
<dbReference type="EMBL" id="WGGT01000005">
    <property type="protein sequence ID" value="MVQ45262.1"/>
    <property type="molecule type" value="Genomic_DNA"/>
</dbReference>
<sequence length="428" mass="50175">MQSKEDVLNREPFVKQIVDLTKILSEKRKNCCFAIEGEWGSGKSFVLEKIQECLQVEQSETTNTDRFFVVRYDCWRYDYYEEPIVAIISVLKDQIEHYVSLLSNETKKEMLAIVKNTITKIAVEAIKSKTGVDLDGVVGTSEDDGKIYDKYFGFQNIFKEVQEQIKKISEEQTVVIMVDELDRCLPSYAIKVLERIHHVFNELENVVVIIAMEKKQMSNSLHQIYGDEMDVDRYLKKIISLSFKLDNGSANNFIKKYESFMNMFIIQDQERDGLEKFLKEITFGIEIRAQEKIFENAESIHRLMAEQEKVDSAILAFEVLVLCIKEKMSTVSMKWIVDTSGYPDVETRIGKDYFDSIRDYAKHIRQYPKKVNYKFVCKENDFVDKMIFIISGLYNEYKNNECDSFYCADKEIQQKLNFSKKVYELLKI</sequence>
<feature type="domain" description="KAP NTPase" evidence="1">
    <location>
        <begin position="17"/>
        <end position="260"/>
    </location>
</feature>
<dbReference type="InterPro" id="IPR027417">
    <property type="entry name" value="P-loop_NTPase"/>
</dbReference>
<protein>
    <recommendedName>
        <fullName evidence="1">KAP NTPase domain-containing protein</fullName>
    </recommendedName>
</protein>
<dbReference type="Gene3D" id="3.40.50.300">
    <property type="entry name" value="P-loop containing nucleotide triphosphate hydrolases"/>
    <property type="match status" value="1"/>
</dbReference>
<accession>A0A6L6XEC9</accession>